<protein>
    <submittedName>
        <fullName evidence="2">Uncharacterized protein</fullName>
    </submittedName>
</protein>
<evidence type="ECO:0000313" key="3">
    <source>
        <dbReference type="Proteomes" id="UP000234545"/>
    </source>
</evidence>
<feature type="region of interest" description="Disordered" evidence="1">
    <location>
        <begin position="243"/>
        <end position="266"/>
    </location>
</feature>
<name>A0A2I1I753_9ACTO</name>
<reference evidence="2 3" key="1">
    <citation type="submission" date="2017-12" db="EMBL/GenBank/DDBJ databases">
        <title>Phylogenetic diversity of female urinary microbiome.</title>
        <authorList>
            <person name="Thomas-White K."/>
            <person name="Wolfe A.J."/>
        </authorList>
    </citation>
    <scope>NUCLEOTIDE SEQUENCE [LARGE SCALE GENOMIC DNA]</scope>
    <source>
        <strain evidence="2 3">UMB0250</strain>
    </source>
</reference>
<evidence type="ECO:0000313" key="2">
    <source>
        <dbReference type="EMBL" id="PKY66968.1"/>
    </source>
</evidence>
<dbReference type="RefSeq" id="WP_101627465.1">
    <property type="nucleotide sequence ID" value="NZ_PKKJ01000001.1"/>
</dbReference>
<dbReference type="Proteomes" id="UP000234545">
    <property type="component" value="Unassembled WGS sequence"/>
</dbReference>
<organism evidence="2 3">
    <name type="scientific">Schaalia turicensis</name>
    <dbReference type="NCBI Taxonomy" id="131111"/>
    <lineage>
        <taxon>Bacteria</taxon>
        <taxon>Bacillati</taxon>
        <taxon>Actinomycetota</taxon>
        <taxon>Actinomycetes</taxon>
        <taxon>Actinomycetales</taxon>
        <taxon>Actinomycetaceae</taxon>
        <taxon>Schaalia</taxon>
    </lineage>
</organism>
<sequence length="266" mass="28964">MTNPKQAARQLRDLDTWAHLLSDTITTLTSPRVTITTHSHGAGYDLGDLIAPSVDAESDGVAAIRTHAQIVAWATRWVTATGITYTGNTLHAIADNVHHLADTWDDWDVFADELAILHGRIAKMTGHSPRVIGPCPETGCAEAVTQAMTQLGAEGPLECPRGHTYHDVADYIEATKASDRNLLQAVTDLGIRVSVAQFLTIWPDLSKDDVHNWTRTGRLTLTDTHPQTLSLATANLLARRLMEGREKRNTPTDLLSGAASRTRSNP</sequence>
<proteinExistence type="predicted"/>
<comment type="caution">
    <text evidence="2">The sequence shown here is derived from an EMBL/GenBank/DDBJ whole genome shotgun (WGS) entry which is preliminary data.</text>
</comment>
<dbReference type="EMBL" id="PKKJ01000001">
    <property type="protein sequence ID" value="PKY66968.1"/>
    <property type="molecule type" value="Genomic_DNA"/>
</dbReference>
<evidence type="ECO:0000256" key="1">
    <source>
        <dbReference type="SAM" id="MobiDB-lite"/>
    </source>
</evidence>
<dbReference type="AlphaFoldDB" id="A0A2I1I753"/>
<gene>
    <name evidence="2" type="ORF">CYJ25_01640</name>
</gene>
<accession>A0A2I1I753</accession>